<dbReference type="EMBL" id="JAMYWD010000012">
    <property type="protein sequence ID" value="KAJ4951183.1"/>
    <property type="molecule type" value="Genomic_DNA"/>
</dbReference>
<gene>
    <name evidence="2" type="ORF">NE237_028015</name>
</gene>
<keyword evidence="3" id="KW-1185">Reference proteome</keyword>
<evidence type="ECO:0000256" key="1">
    <source>
        <dbReference type="SAM" id="MobiDB-lite"/>
    </source>
</evidence>
<dbReference type="AlphaFoldDB" id="A0A9Q0JUX0"/>
<evidence type="ECO:0000313" key="2">
    <source>
        <dbReference type="EMBL" id="KAJ4951183.1"/>
    </source>
</evidence>
<name>A0A9Q0JUX0_9MAGN</name>
<organism evidence="2 3">
    <name type="scientific">Protea cynaroides</name>
    <dbReference type="NCBI Taxonomy" id="273540"/>
    <lineage>
        <taxon>Eukaryota</taxon>
        <taxon>Viridiplantae</taxon>
        <taxon>Streptophyta</taxon>
        <taxon>Embryophyta</taxon>
        <taxon>Tracheophyta</taxon>
        <taxon>Spermatophyta</taxon>
        <taxon>Magnoliopsida</taxon>
        <taxon>Proteales</taxon>
        <taxon>Proteaceae</taxon>
        <taxon>Protea</taxon>
    </lineage>
</organism>
<evidence type="ECO:0000313" key="3">
    <source>
        <dbReference type="Proteomes" id="UP001141806"/>
    </source>
</evidence>
<sequence>MPIPSPPYPASLSNEGQNAWEKRPQPRPSIPKNNLYYVILASKDPMLGVCSGEAPCYVINDLVKLSGVVGLIPSDETPTNPDLVGSQLVAAPRGFPKPGTYLKSLPGFARVSSFLSSSLSLLPLAGTSIEDASQLLVLSRITPQTKMLQDAVVKWISIVNIADWIAIICRQLAPST</sequence>
<feature type="region of interest" description="Disordered" evidence="1">
    <location>
        <begin position="1"/>
        <end position="27"/>
    </location>
</feature>
<comment type="caution">
    <text evidence="2">The sequence shown here is derived from an EMBL/GenBank/DDBJ whole genome shotgun (WGS) entry which is preliminary data.</text>
</comment>
<dbReference type="Proteomes" id="UP001141806">
    <property type="component" value="Unassembled WGS sequence"/>
</dbReference>
<proteinExistence type="predicted"/>
<protein>
    <submittedName>
        <fullName evidence="2">Uncharacterized protein</fullName>
    </submittedName>
</protein>
<reference evidence="2" key="1">
    <citation type="journal article" date="2023" name="Plant J.">
        <title>The genome of the king protea, Protea cynaroides.</title>
        <authorList>
            <person name="Chang J."/>
            <person name="Duong T.A."/>
            <person name="Schoeman C."/>
            <person name="Ma X."/>
            <person name="Roodt D."/>
            <person name="Barker N."/>
            <person name="Li Z."/>
            <person name="Van de Peer Y."/>
            <person name="Mizrachi E."/>
        </authorList>
    </citation>
    <scope>NUCLEOTIDE SEQUENCE</scope>
    <source>
        <tissue evidence="2">Young leaves</tissue>
    </source>
</reference>
<accession>A0A9Q0JUX0</accession>